<sequence>MKKELPSDWKEVRLGDICDINVNSLRESTNENYQFKYIDLSSVKNGIIDFPNNYITFKNAPSRARRIIKIDDVIMATVRPNLKGFAYISFDPKEYICSTGFAVLTSKSEICMKYIYQILYANYIEKQISNMLVGSNYPALNTSDILNIKILLPPLYEQKRIAEILSTFDDLIENLTKLIEKKEIYKKGVMQRVLSGEVRFEGFTDEWEFKSLEELCNIKKGEQKNKLDLIENGEYPVLSGGMDFSGYYDSYNREANTITISEGGNSCGYVNFIKTKFWASGHCYTLHDVNIDVAFLYQCLKYNENKIMKLRLGSGLPNIQLSYIREYTLKIPPSIEEQKKIAELLSLIDQDIDSLKQILHLRRLQKKGVMQKLLTGEVRV</sequence>
<dbReference type="HOGENOM" id="CLU_021095_0_0_12"/>
<evidence type="ECO:0000259" key="4">
    <source>
        <dbReference type="Pfam" id="PF01420"/>
    </source>
</evidence>
<dbReference type="RefSeq" id="WP_014933569.1">
    <property type="nucleotide sequence ID" value="NC_018604.1"/>
</dbReference>
<evidence type="ECO:0000256" key="2">
    <source>
        <dbReference type="ARBA" id="ARBA00022747"/>
    </source>
</evidence>
<dbReference type="GO" id="GO:0009307">
    <property type="term" value="P:DNA restriction-modification system"/>
    <property type="evidence" value="ECO:0007669"/>
    <property type="project" value="UniProtKB-KW"/>
</dbReference>
<dbReference type="AlphaFoldDB" id="K0JLS5"/>
<feature type="domain" description="Type I restriction modification DNA specificity" evidence="4">
    <location>
        <begin position="6"/>
        <end position="180"/>
    </location>
</feature>
<evidence type="ECO:0000256" key="1">
    <source>
        <dbReference type="ARBA" id="ARBA00010923"/>
    </source>
</evidence>
<dbReference type="PANTHER" id="PTHR30408:SF13">
    <property type="entry name" value="TYPE I RESTRICTION ENZYME HINDI SPECIFICITY SUBUNIT"/>
    <property type="match status" value="1"/>
</dbReference>
<dbReference type="InterPro" id="IPR000055">
    <property type="entry name" value="Restrct_endonuc_typeI_TRD"/>
</dbReference>
<comment type="similarity">
    <text evidence="1">Belongs to the type-I restriction system S methylase family.</text>
</comment>
<dbReference type="PANTHER" id="PTHR30408">
    <property type="entry name" value="TYPE-1 RESTRICTION ENZYME ECOKI SPECIFICITY PROTEIN"/>
    <property type="match status" value="1"/>
</dbReference>
<keyword evidence="5" id="KW-0255">Endonuclease</keyword>
<name>K0JLS5_BRAPL</name>
<keyword evidence="2" id="KW-0680">Restriction system</keyword>
<dbReference type="PATRIC" id="fig|1161918.5.peg.1432"/>
<feature type="domain" description="Type I restriction modification DNA specificity" evidence="4">
    <location>
        <begin position="205"/>
        <end position="359"/>
    </location>
</feature>
<organism evidence="5 6">
    <name type="scientific">Brachyspira pilosicoli WesB</name>
    <dbReference type="NCBI Taxonomy" id="1161918"/>
    <lineage>
        <taxon>Bacteria</taxon>
        <taxon>Pseudomonadati</taxon>
        <taxon>Spirochaetota</taxon>
        <taxon>Spirochaetia</taxon>
        <taxon>Brachyspirales</taxon>
        <taxon>Brachyspiraceae</taxon>
        <taxon>Brachyspira</taxon>
    </lineage>
</organism>
<reference evidence="5 6" key="1">
    <citation type="journal article" date="2012" name="BMC Genomics">
        <title>Comparative genomics of Brachyspira pilosicoli strains: genome rearrangements, reductions and correlation of genetic compliment with phenotypic diversity.</title>
        <authorList>
            <person name="Mappley L.J."/>
            <person name="Black M.L."/>
            <person name="Abuoun M."/>
            <person name="Darby A.C."/>
            <person name="Woodward M.J."/>
            <person name="Parkhill J."/>
            <person name="Turner A.K."/>
            <person name="Bellgard M.I."/>
            <person name="La T."/>
            <person name="Phillips N.D."/>
            <person name="La Ragione R.M."/>
            <person name="Hampson D.J."/>
        </authorList>
    </citation>
    <scope>NUCLEOTIDE SEQUENCE [LARGE SCALE GENOMIC DNA]</scope>
    <source>
        <strain evidence="5">WesB</strain>
    </source>
</reference>
<evidence type="ECO:0000313" key="5">
    <source>
        <dbReference type="EMBL" id="CCG57385.1"/>
    </source>
</evidence>
<dbReference type="InterPro" id="IPR052021">
    <property type="entry name" value="Type-I_RS_S_subunit"/>
</dbReference>
<dbReference type="EMBL" id="HE793032">
    <property type="protein sequence ID" value="CCG57385.1"/>
    <property type="molecule type" value="Genomic_DNA"/>
</dbReference>
<dbReference type="SUPFAM" id="SSF116734">
    <property type="entry name" value="DNA methylase specificity domain"/>
    <property type="match status" value="2"/>
</dbReference>
<dbReference type="InterPro" id="IPR044946">
    <property type="entry name" value="Restrct_endonuc_typeI_TRD_sf"/>
</dbReference>
<dbReference type="KEGG" id="bpw:WESB_1920"/>
<gene>
    <name evidence="5" type="primary">hsdS1</name>
    <name evidence="5" type="ORF">WESB_1920</name>
</gene>
<dbReference type="Proteomes" id="UP000003759">
    <property type="component" value="Chromosome"/>
</dbReference>
<keyword evidence="3" id="KW-0238">DNA-binding</keyword>
<dbReference type="REBASE" id="53507">
    <property type="entry name" value="S.BpiWesBORF1920P"/>
</dbReference>
<protein>
    <submittedName>
        <fullName evidence="5">Restriction endonuclease S subunits</fullName>
    </submittedName>
</protein>
<keyword evidence="5" id="KW-0378">Hydrolase</keyword>
<dbReference type="CDD" id="cd17291">
    <property type="entry name" value="RMtype1_S_MgeORF438P-TRD-CR_like"/>
    <property type="match status" value="1"/>
</dbReference>
<dbReference type="Gene3D" id="1.10.287.1120">
    <property type="entry name" value="Bipartite methylase S protein"/>
    <property type="match status" value="1"/>
</dbReference>
<evidence type="ECO:0000256" key="3">
    <source>
        <dbReference type="ARBA" id="ARBA00023125"/>
    </source>
</evidence>
<keyword evidence="5" id="KW-0540">Nuclease</keyword>
<dbReference type="Pfam" id="PF01420">
    <property type="entry name" value="Methylase_S"/>
    <property type="match status" value="2"/>
</dbReference>
<proteinExistence type="inferred from homology"/>
<dbReference type="GO" id="GO:0004519">
    <property type="term" value="F:endonuclease activity"/>
    <property type="evidence" value="ECO:0007669"/>
    <property type="project" value="UniProtKB-KW"/>
</dbReference>
<accession>K0JLS5</accession>
<dbReference type="GO" id="GO:0003677">
    <property type="term" value="F:DNA binding"/>
    <property type="evidence" value="ECO:0007669"/>
    <property type="project" value="UniProtKB-KW"/>
</dbReference>
<dbReference type="Gene3D" id="3.90.220.20">
    <property type="entry name" value="DNA methylase specificity domains"/>
    <property type="match status" value="2"/>
</dbReference>
<evidence type="ECO:0000313" key="6">
    <source>
        <dbReference type="Proteomes" id="UP000003759"/>
    </source>
</evidence>
<dbReference type="OrthoDB" id="9811611at2"/>